<dbReference type="EMBL" id="MU827312">
    <property type="protein sequence ID" value="KAJ7359996.1"/>
    <property type="molecule type" value="Genomic_DNA"/>
</dbReference>
<feature type="signal peptide" evidence="1">
    <location>
        <begin position="1"/>
        <end position="16"/>
    </location>
</feature>
<organism evidence="2 3">
    <name type="scientific">Desmophyllum pertusum</name>
    <dbReference type="NCBI Taxonomy" id="174260"/>
    <lineage>
        <taxon>Eukaryota</taxon>
        <taxon>Metazoa</taxon>
        <taxon>Cnidaria</taxon>
        <taxon>Anthozoa</taxon>
        <taxon>Hexacorallia</taxon>
        <taxon>Scleractinia</taxon>
        <taxon>Caryophylliina</taxon>
        <taxon>Caryophylliidae</taxon>
        <taxon>Desmophyllum</taxon>
    </lineage>
</organism>
<feature type="chain" id="PRO_5040728266" evidence="1">
    <location>
        <begin position="17"/>
        <end position="69"/>
    </location>
</feature>
<dbReference type="Proteomes" id="UP001163046">
    <property type="component" value="Unassembled WGS sequence"/>
</dbReference>
<evidence type="ECO:0000313" key="3">
    <source>
        <dbReference type="Proteomes" id="UP001163046"/>
    </source>
</evidence>
<dbReference type="AlphaFoldDB" id="A0A9X0CK94"/>
<keyword evidence="3" id="KW-1185">Reference proteome</keyword>
<sequence length="69" mass="7741">MMTFLWILLILGLVHGEENVEFDASESTIFSASIECPSGLKTTEKLQCKFHLKKQRPSGLFCAKMAYTA</sequence>
<protein>
    <submittedName>
        <fullName evidence="2">Uncharacterized protein</fullName>
    </submittedName>
</protein>
<evidence type="ECO:0000256" key="1">
    <source>
        <dbReference type="SAM" id="SignalP"/>
    </source>
</evidence>
<reference evidence="2" key="1">
    <citation type="submission" date="2023-01" db="EMBL/GenBank/DDBJ databases">
        <title>Genome assembly of the deep-sea coral Lophelia pertusa.</title>
        <authorList>
            <person name="Herrera S."/>
            <person name="Cordes E."/>
        </authorList>
    </citation>
    <scope>NUCLEOTIDE SEQUENCE</scope>
    <source>
        <strain evidence="2">USNM1676648</strain>
        <tissue evidence="2">Polyp</tissue>
    </source>
</reference>
<comment type="caution">
    <text evidence="2">The sequence shown here is derived from an EMBL/GenBank/DDBJ whole genome shotgun (WGS) entry which is preliminary data.</text>
</comment>
<name>A0A9X0CK94_9CNID</name>
<gene>
    <name evidence="2" type="ORF">OS493_019083</name>
</gene>
<proteinExistence type="predicted"/>
<keyword evidence="1" id="KW-0732">Signal</keyword>
<evidence type="ECO:0000313" key="2">
    <source>
        <dbReference type="EMBL" id="KAJ7359996.1"/>
    </source>
</evidence>
<accession>A0A9X0CK94</accession>